<gene>
    <name evidence="3" type="ORF">SAMN02927923_00142</name>
</gene>
<proteinExistence type="predicted"/>
<dbReference type="OrthoDB" id="8021503at2"/>
<organism evidence="3 4">
    <name type="scientific">Microvirga guangxiensis</name>
    <dbReference type="NCBI Taxonomy" id="549386"/>
    <lineage>
        <taxon>Bacteria</taxon>
        <taxon>Pseudomonadati</taxon>
        <taxon>Pseudomonadota</taxon>
        <taxon>Alphaproteobacteria</taxon>
        <taxon>Hyphomicrobiales</taxon>
        <taxon>Methylobacteriaceae</taxon>
        <taxon>Microvirga</taxon>
    </lineage>
</organism>
<feature type="region of interest" description="Disordered" evidence="1">
    <location>
        <begin position="1"/>
        <end position="24"/>
    </location>
</feature>
<evidence type="ECO:0000313" key="3">
    <source>
        <dbReference type="EMBL" id="SCX85782.1"/>
    </source>
</evidence>
<dbReference type="STRING" id="549386.SAMN02927923_00142"/>
<feature type="compositionally biased region" description="Polar residues" evidence="1">
    <location>
        <begin position="54"/>
        <end position="66"/>
    </location>
</feature>
<evidence type="ECO:0000256" key="2">
    <source>
        <dbReference type="SAM" id="Phobius"/>
    </source>
</evidence>
<keyword evidence="2" id="KW-0472">Membrane</keyword>
<protein>
    <submittedName>
        <fullName evidence="3">Uncharacterized protein</fullName>
    </submittedName>
</protein>
<feature type="transmembrane region" description="Helical" evidence="2">
    <location>
        <begin position="30"/>
        <end position="49"/>
    </location>
</feature>
<evidence type="ECO:0000256" key="1">
    <source>
        <dbReference type="SAM" id="MobiDB-lite"/>
    </source>
</evidence>
<evidence type="ECO:0000313" key="4">
    <source>
        <dbReference type="Proteomes" id="UP000199569"/>
    </source>
</evidence>
<name>A0A1G5B6J5_9HYPH</name>
<sequence length="108" mass="10658">MAMDPMDREPNVYNRETNVYDNSARGSNTLAYVIGGLVIALGLLAFLFYDGGNEPSTTGAVGTQTESSSPATGSGATGGSSTAPATPTTPAPSAPAAPAAPSAPANPQ</sequence>
<feature type="compositionally biased region" description="Low complexity" evidence="1">
    <location>
        <begin position="96"/>
        <end position="108"/>
    </location>
</feature>
<feature type="compositionally biased region" description="Low complexity" evidence="1">
    <location>
        <begin position="67"/>
        <end position="86"/>
    </location>
</feature>
<dbReference type="Proteomes" id="UP000199569">
    <property type="component" value="Unassembled WGS sequence"/>
</dbReference>
<keyword evidence="4" id="KW-1185">Reference proteome</keyword>
<dbReference type="RefSeq" id="WP_139165403.1">
    <property type="nucleotide sequence ID" value="NZ_FMVJ01000002.1"/>
</dbReference>
<feature type="compositionally biased region" description="Polar residues" evidence="1">
    <location>
        <begin position="14"/>
        <end position="24"/>
    </location>
</feature>
<keyword evidence="2" id="KW-1133">Transmembrane helix</keyword>
<accession>A0A1G5B6J5</accession>
<feature type="region of interest" description="Disordered" evidence="1">
    <location>
        <begin position="54"/>
        <end position="108"/>
    </location>
</feature>
<dbReference type="EMBL" id="FMVJ01000002">
    <property type="protein sequence ID" value="SCX85782.1"/>
    <property type="molecule type" value="Genomic_DNA"/>
</dbReference>
<dbReference type="AlphaFoldDB" id="A0A1G5B6J5"/>
<feature type="compositionally biased region" description="Basic and acidic residues" evidence="1">
    <location>
        <begin position="1"/>
        <end position="10"/>
    </location>
</feature>
<keyword evidence="2" id="KW-0812">Transmembrane</keyword>
<reference evidence="3 4" key="1">
    <citation type="submission" date="2016-10" db="EMBL/GenBank/DDBJ databases">
        <authorList>
            <person name="de Groot N.N."/>
        </authorList>
    </citation>
    <scope>NUCLEOTIDE SEQUENCE [LARGE SCALE GENOMIC DNA]</scope>
    <source>
        <strain evidence="3 4">CGMCC 1.7666</strain>
    </source>
</reference>